<sequence>MLYVYMDRLYLRNMDEKKVPVSLSKNDYAFLNYIQQGLLYSGIPISNVLDFSDILKACVLHSYLEILGNWENHGKNLVGEFLTDIGISDFNLPKTNEELILSLELAIHKDIIRNYLSRDDTDNSGMDDLRKKYGTEPMGSSTMKEPGVSNFILKLKGDEITLFDGLKTVLEKFKGKGSSLSYSEMTRILFRIIFINVDPDATLKQLDRFALLSSFYVNGVYGFNAVDSTLLLHRTIGEKTMPKISKEGLDRLSHVYSDEILFKIYIEEIDKNLIDEEAALNNSRRSSKNKGKEMGFHNISRNKLMDEKYRSSVVNSVGFHSVFVGYFLLLTEWFWQEHKIPLLTSYLISRNELEYSFIHSLFEQALNKFKESFEGLFTMSKEYREKYSKF</sequence>
<name>A0A1N5V351_9ARCH</name>
<dbReference type="EMBL" id="LT671858">
    <property type="protein sequence ID" value="SIM67206.1"/>
    <property type="molecule type" value="Genomic_DNA"/>
</dbReference>
<proteinExistence type="predicted"/>
<dbReference type="Proteomes" id="UP000195607">
    <property type="component" value="Chromosome I"/>
</dbReference>
<evidence type="ECO:0000313" key="1">
    <source>
        <dbReference type="EMBL" id="SIM67206.1"/>
    </source>
</evidence>
<evidence type="ECO:0000313" key="2">
    <source>
        <dbReference type="Proteomes" id="UP000195607"/>
    </source>
</evidence>
<organism evidence="1 2">
    <name type="scientific">Cuniculiplasma divulgatum</name>
    <dbReference type="NCBI Taxonomy" id="1673428"/>
    <lineage>
        <taxon>Archaea</taxon>
        <taxon>Methanobacteriati</taxon>
        <taxon>Thermoplasmatota</taxon>
        <taxon>Thermoplasmata</taxon>
        <taxon>Thermoplasmatales</taxon>
        <taxon>Cuniculiplasmataceae</taxon>
        <taxon>Cuniculiplasma</taxon>
    </lineage>
</organism>
<accession>A0A1N5V351</accession>
<dbReference type="AlphaFoldDB" id="A0A1N5V351"/>
<protein>
    <submittedName>
        <fullName evidence="1">Uncharacterized protein</fullName>
    </submittedName>
</protein>
<gene>
    <name evidence="1" type="ORF">CSP5_1206</name>
</gene>
<reference evidence="1 2" key="1">
    <citation type="submission" date="2016-04" db="EMBL/GenBank/DDBJ databases">
        <authorList>
            <person name="Evans L.H."/>
            <person name="Alamgir A."/>
            <person name="Owens N."/>
            <person name="Weber N.D."/>
            <person name="Virtaneva K."/>
            <person name="Barbian K."/>
            <person name="Babar A."/>
            <person name="Rosenke K."/>
        </authorList>
    </citation>
    <scope>NUCLEOTIDE SEQUENCE [LARGE SCALE GENOMIC DNA]</scope>
    <source>
        <strain evidence="2">S5(T) (JCM 30642 \VKM B-2941)</strain>
    </source>
</reference>